<organism evidence="10 11">
    <name type="scientific">Meloidogyne floridensis</name>
    <dbReference type="NCBI Taxonomy" id="298350"/>
    <lineage>
        <taxon>Eukaryota</taxon>
        <taxon>Metazoa</taxon>
        <taxon>Ecdysozoa</taxon>
        <taxon>Nematoda</taxon>
        <taxon>Chromadorea</taxon>
        <taxon>Rhabditida</taxon>
        <taxon>Tylenchina</taxon>
        <taxon>Tylenchomorpha</taxon>
        <taxon>Tylenchoidea</taxon>
        <taxon>Meloidogynidae</taxon>
        <taxon>Meloidogyninae</taxon>
        <taxon>Meloidogyne</taxon>
    </lineage>
</organism>
<feature type="domain" description="RING-Gid-type" evidence="9">
    <location>
        <begin position="377"/>
        <end position="421"/>
    </location>
</feature>
<dbReference type="GO" id="GO:0008270">
    <property type="term" value="F:zinc ion binding"/>
    <property type="evidence" value="ECO:0007669"/>
    <property type="project" value="UniProtKB-KW"/>
</dbReference>
<proteinExistence type="predicted"/>
<dbReference type="InterPro" id="IPR006595">
    <property type="entry name" value="CTLH_C"/>
</dbReference>
<evidence type="ECO:0000256" key="1">
    <source>
        <dbReference type="ARBA" id="ARBA00004496"/>
    </source>
</evidence>
<dbReference type="GO" id="GO:0034657">
    <property type="term" value="C:GID complex"/>
    <property type="evidence" value="ECO:0007669"/>
    <property type="project" value="TreeGrafter"/>
</dbReference>
<dbReference type="CDD" id="cd16652">
    <property type="entry name" value="dRING_Rmd5p-like"/>
    <property type="match status" value="1"/>
</dbReference>
<dbReference type="FunFam" id="3.30.40.10:FF:000143">
    <property type="entry name" value="Regulator of gluconeogenesis Rmd5"/>
    <property type="match status" value="1"/>
</dbReference>
<dbReference type="InterPro" id="IPR006594">
    <property type="entry name" value="LisH"/>
</dbReference>
<accession>A0A915NNS0</accession>
<dbReference type="WBParaSite" id="scf7180000418792.g2931">
    <property type="protein sequence ID" value="scf7180000418792.g2931"/>
    <property type="gene ID" value="scf7180000418792.g2931"/>
</dbReference>
<dbReference type="PANTHER" id="PTHR12170">
    <property type="entry name" value="MACROPHAGE ERYTHROBLAST ATTACHER-RELATED"/>
    <property type="match status" value="1"/>
</dbReference>
<dbReference type="InterPro" id="IPR045098">
    <property type="entry name" value="Fyv10_fam"/>
</dbReference>
<dbReference type="PROSITE" id="PS51867">
    <property type="entry name" value="ZF_RING_GID"/>
    <property type="match status" value="1"/>
</dbReference>
<evidence type="ECO:0000313" key="11">
    <source>
        <dbReference type="WBParaSite" id="scf7180000418792.g2931"/>
    </source>
</evidence>
<dbReference type="InterPro" id="IPR024964">
    <property type="entry name" value="CTLH/CRA"/>
</dbReference>
<dbReference type="PROSITE" id="PS50897">
    <property type="entry name" value="CTLH"/>
    <property type="match status" value="1"/>
</dbReference>
<feature type="region of interest" description="Disordered" evidence="7">
    <location>
        <begin position="73"/>
        <end position="92"/>
    </location>
</feature>
<feature type="zinc finger region" description="RING-Gid-type" evidence="6">
    <location>
        <begin position="377"/>
        <end position="421"/>
    </location>
</feature>
<feature type="domain" description="CTLH" evidence="8">
    <location>
        <begin position="224"/>
        <end position="262"/>
    </location>
</feature>
<protein>
    <submittedName>
        <fullName evidence="11">Uncharacterized protein</fullName>
    </submittedName>
</protein>
<evidence type="ECO:0000256" key="2">
    <source>
        <dbReference type="ARBA" id="ARBA00022490"/>
    </source>
</evidence>
<evidence type="ECO:0000256" key="3">
    <source>
        <dbReference type="ARBA" id="ARBA00022723"/>
    </source>
</evidence>
<evidence type="ECO:0000313" key="10">
    <source>
        <dbReference type="Proteomes" id="UP000887560"/>
    </source>
</evidence>
<dbReference type="InterPro" id="IPR037683">
    <property type="entry name" value="Rmd5_dRing"/>
</dbReference>
<dbReference type="GO" id="GO:0061630">
    <property type="term" value="F:ubiquitin protein ligase activity"/>
    <property type="evidence" value="ECO:0007669"/>
    <property type="project" value="InterPro"/>
</dbReference>
<feature type="compositionally biased region" description="Basic and acidic residues" evidence="7">
    <location>
        <begin position="75"/>
        <end position="91"/>
    </location>
</feature>
<dbReference type="PANTHER" id="PTHR12170:SF3">
    <property type="entry name" value="GH10162P"/>
    <property type="match status" value="1"/>
</dbReference>
<dbReference type="Proteomes" id="UP000887560">
    <property type="component" value="Unplaced"/>
</dbReference>
<dbReference type="AlphaFoldDB" id="A0A915NNS0"/>
<sequence length="694" mass="77666">MSTEKNFPVQSRAEIDIIGDNTNKAIQRTQSFTSKFIPLLTKNSTKLDAMCNELIIEPTEQINKSLDSAEIVELSESKSNESGEQQEKNCGEPELSVHAQYILLEALNNLKKILGEMAQEHKHPIHHLISRCGDPDPGKSGSMKSIDNKFYSDLSKLLKSEKEIETDAENLAHANRLILEHLIGLGRTDVAETFIKESDSSLSMPDISNSETLREIMSAFKQFNYLPAIEWLKDCAPEKKDLLFRLQCQHIIRLLETSDKMAALKYVRELQSFPFEDYKEELSHLMFVVISYPQKGPYEYLFHSGRWFGLEEELAQALTDYRSSLTAILSAGAKTVPSLLTMRAFLSSARPGSTSALSDELPCNVPIPEQVHSSFCCPILKVQSTETNPPVRLCCGHVISMDAMNKLAQQSRNNRLKCPYCPLESVLQETKSVSLKKIFFEEEMASNPPKNTILRHAHLLRLLAQSQIGYNFRHLDEPVRQRLVQLIVGGGNVYKIEEEGKGLNLRSTNKKSVISDTAERQGGFTLNNDGTRNYPSKPEDKPPLLSDRKSSNVEDSSNNFDQVSSTEANVIPSLPKDYHPTNISSTNKMSKSSERKVPTTRVSRLFNFGKLAIGLGTGTAKELLRRRIDGGGNSLKITSNNSNTSSISNPLFTPENAERIVQMLCRVRGAALKLGQMISIQGFDFLNLFKSRGF</sequence>
<keyword evidence="5" id="KW-0862">Zinc</keyword>
<feature type="compositionally biased region" description="Polar residues" evidence="7">
    <location>
        <begin position="581"/>
        <end position="590"/>
    </location>
</feature>
<dbReference type="GO" id="GO:0005634">
    <property type="term" value="C:nucleus"/>
    <property type="evidence" value="ECO:0007669"/>
    <property type="project" value="TreeGrafter"/>
</dbReference>
<evidence type="ECO:0000256" key="4">
    <source>
        <dbReference type="ARBA" id="ARBA00022771"/>
    </source>
</evidence>
<dbReference type="GO" id="GO:0043161">
    <property type="term" value="P:proteasome-mediated ubiquitin-dependent protein catabolic process"/>
    <property type="evidence" value="ECO:0007669"/>
    <property type="project" value="InterPro"/>
</dbReference>
<feature type="compositionally biased region" description="Polar residues" evidence="7">
    <location>
        <begin position="524"/>
        <end position="534"/>
    </location>
</feature>
<evidence type="ECO:0000256" key="6">
    <source>
        <dbReference type="PROSITE-ProRule" id="PRU01215"/>
    </source>
</evidence>
<keyword evidence="3" id="KW-0479">Metal-binding</keyword>
<dbReference type="PROSITE" id="PS50896">
    <property type="entry name" value="LISH"/>
    <property type="match status" value="1"/>
</dbReference>
<evidence type="ECO:0000259" key="9">
    <source>
        <dbReference type="PROSITE" id="PS51867"/>
    </source>
</evidence>
<dbReference type="InterPro" id="IPR044063">
    <property type="entry name" value="ZF_RING_GID"/>
</dbReference>
<feature type="compositionally biased region" description="Polar residues" evidence="7">
    <location>
        <begin position="553"/>
        <end position="568"/>
    </location>
</feature>
<evidence type="ECO:0000256" key="7">
    <source>
        <dbReference type="SAM" id="MobiDB-lite"/>
    </source>
</evidence>
<dbReference type="SUPFAM" id="SSF57850">
    <property type="entry name" value="RING/U-box"/>
    <property type="match status" value="1"/>
</dbReference>
<evidence type="ECO:0000259" key="8">
    <source>
        <dbReference type="PROSITE" id="PS50897"/>
    </source>
</evidence>
<name>A0A915NNS0_9BILA</name>
<evidence type="ECO:0000256" key="5">
    <source>
        <dbReference type="ARBA" id="ARBA00022833"/>
    </source>
</evidence>
<feature type="compositionally biased region" description="Basic and acidic residues" evidence="7">
    <location>
        <begin position="537"/>
        <end position="552"/>
    </location>
</feature>
<keyword evidence="10" id="KW-1185">Reference proteome</keyword>
<comment type="subcellular location">
    <subcellularLocation>
        <location evidence="1">Cytoplasm</location>
    </subcellularLocation>
</comment>
<dbReference type="Pfam" id="PF10607">
    <property type="entry name" value="CTLH"/>
    <property type="match status" value="1"/>
</dbReference>
<keyword evidence="2" id="KW-0963">Cytoplasm</keyword>
<keyword evidence="4 6" id="KW-0863">Zinc-finger</keyword>
<feature type="region of interest" description="Disordered" evidence="7">
    <location>
        <begin position="514"/>
        <end position="598"/>
    </location>
</feature>
<reference evidence="11" key="1">
    <citation type="submission" date="2022-11" db="UniProtKB">
        <authorList>
            <consortium name="WormBaseParasite"/>
        </authorList>
    </citation>
    <scope>IDENTIFICATION</scope>
</reference>
<dbReference type="GO" id="GO:0005737">
    <property type="term" value="C:cytoplasm"/>
    <property type="evidence" value="ECO:0007669"/>
    <property type="project" value="UniProtKB-SubCell"/>
</dbReference>